<keyword evidence="6" id="KW-0067">ATP-binding</keyword>
<dbReference type="CDD" id="cd16443">
    <property type="entry name" value="LplA"/>
    <property type="match status" value="1"/>
</dbReference>
<dbReference type="InterPro" id="IPR004562">
    <property type="entry name" value="LipoylTrfase_LipoateP_Ligase"/>
</dbReference>
<evidence type="ECO:0000256" key="6">
    <source>
        <dbReference type="ARBA" id="ARBA00022840"/>
    </source>
</evidence>
<keyword evidence="4 9" id="KW-0436">Ligase</keyword>
<dbReference type="Pfam" id="PF10437">
    <property type="entry name" value="Lip_prot_lig_C"/>
    <property type="match status" value="1"/>
</dbReference>
<evidence type="ECO:0000259" key="8">
    <source>
        <dbReference type="PROSITE" id="PS51733"/>
    </source>
</evidence>
<dbReference type="PANTHER" id="PTHR12561">
    <property type="entry name" value="LIPOATE-PROTEIN LIGASE"/>
    <property type="match status" value="1"/>
</dbReference>
<protein>
    <recommendedName>
        <fullName evidence="3">lipoate--protein ligase</fullName>
        <ecNumber evidence="3">6.3.1.20</ecNumber>
    </recommendedName>
</protein>
<evidence type="ECO:0000256" key="4">
    <source>
        <dbReference type="ARBA" id="ARBA00022598"/>
    </source>
</evidence>
<dbReference type="InterPro" id="IPR004143">
    <property type="entry name" value="BPL_LPL_catalytic"/>
</dbReference>
<evidence type="ECO:0000256" key="7">
    <source>
        <dbReference type="ARBA" id="ARBA00048037"/>
    </source>
</evidence>
<evidence type="ECO:0000256" key="1">
    <source>
        <dbReference type="ARBA" id="ARBA00005085"/>
    </source>
</evidence>
<dbReference type="EC" id="6.3.1.20" evidence="3"/>
<name>K9EAU6_9LACT</name>
<dbReference type="UniPathway" id="UPA00537">
    <property type="reaction ID" value="UER00594"/>
</dbReference>
<dbReference type="GO" id="GO:0016979">
    <property type="term" value="F:lipoate-protein ligase activity"/>
    <property type="evidence" value="ECO:0007669"/>
    <property type="project" value="UniProtKB-EC"/>
</dbReference>
<dbReference type="SUPFAM" id="SSF82649">
    <property type="entry name" value="SufE/NifU"/>
    <property type="match status" value="1"/>
</dbReference>
<keyword evidence="10" id="KW-1185">Reference proteome</keyword>
<evidence type="ECO:0000256" key="2">
    <source>
        <dbReference type="ARBA" id="ARBA00005124"/>
    </source>
</evidence>
<comment type="pathway">
    <text evidence="1">Protein modification; protein lipoylation via exogenous pathway; protein N(6)-(lipoyl)lysine from lipoate: step 2/2.</text>
</comment>
<sequence length="336" mass="38514">MIYIDTQSRDANFHFALEEYLMKEHYFDDTVFLFWRTQPTVMLGKFQNLMVELNQANLAKDRVKITRRNTGGGTIYTDMGGFQYSFIIPGKSQEIDFKPYMDQVLASLRALGIPAEYNSRNDLSLYGKKISGNAQCGIEGYTVHHGSLLYNTDLSKLPLYLNAPKYKIKSKGTQSVKDRTANIRNMTQMDWSEEEFKSAFLEVFLGEQVKLGQLTEEDYQAVHNLAQEKFESFSWVRGKNPAYTLSNTYLSDGGLIQARIDVNHDIIQSCHFSGDFFHNSNEGTIEGMEKELEGVVFDRQAVWNCLTHSPHKNALYRIGVEDILHSIFAHEEDFSN</sequence>
<dbReference type="GO" id="GO:0009249">
    <property type="term" value="P:protein lipoylation"/>
    <property type="evidence" value="ECO:0007669"/>
    <property type="project" value="InterPro"/>
</dbReference>
<evidence type="ECO:0000313" key="9">
    <source>
        <dbReference type="EMBL" id="EKU94349.1"/>
    </source>
</evidence>
<dbReference type="Proteomes" id="UP000009875">
    <property type="component" value="Unassembled WGS sequence"/>
</dbReference>
<reference evidence="9 10" key="1">
    <citation type="submission" date="2012-09" db="EMBL/GenBank/DDBJ databases">
        <title>The Genome Sequence of Alloiococcus otitis ATCC 51267.</title>
        <authorList>
            <consortium name="The Broad Institute Genome Sequencing Platform"/>
            <person name="Earl A."/>
            <person name="Ward D."/>
            <person name="Feldgarden M."/>
            <person name="Gevers D."/>
            <person name="Huys G."/>
            <person name="Walker B."/>
            <person name="Young S.K."/>
            <person name="Zeng Q."/>
            <person name="Gargeya S."/>
            <person name="Fitzgerald M."/>
            <person name="Haas B."/>
            <person name="Abouelleil A."/>
            <person name="Alvarado L."/>
            <person name="Arachchi H.M."/>
            <person name="Berlin A.M."/>
            <person name="Chapman S.B."/>
            <person name="Goldberg J."/>
            <person name="Griggs A."/>
            <person name="Gujja S."/>
            <person name="Hansen M."/>
            <person name="Howarth C."/>
            <person name="Imamovic A."/>
            <person name="Larimer J."/>
            <person name="McCowen C."/>
            <person name="Montmayeur A."/>
            <person name="Murphy C."/>
            <person name="Neiman D."/>
            <person name="Pearson M."/>
            <person name="Priest M."/>
            <person name="Roberts A."/>
            <person name="Saif S."/>
            <person name="Shea T."/>
            <person name="Sisk P."/>
            <person name="Sykes S."/>
            <person name="Wortman J."/>
            <person name="Nusbaum C."/>
            <person name="Birren B."/>
        </authorList>
    </citation>
    <scope>NUCLEOTIDE SEQUENCE [LARGE SCALE GENOMIC DNA]</scope>
    <source>
        <strain evidence="9 10">ATCC 51267</strain>
    </source>
</reference>
<dbReference type="STRING" id="883081.HMPREF9698_00077"/>
<dbReference type="GO" id="GO:0005737">
    <property type="term" value="C:cytoplasm"/>
    <property type="evidence" value="ECO:0007669"/>
    <property type="project" value="TreeGrafter"/>
</dbReference>
<evidence type="ECO:0000313" key="10">
    <source>
        <dbReference type="Proteomes" id="UP000009875"/>
    </source>
</evidence>
<dbReference type="Gene3D" id="3.30.390.50">
    <property type="entry name" value="CO dehydrogenase flavoprotein, C-terminal domain"/>
    <property type="match status" value="1"/>
</dbReference>
<organism evidence="9 10">
    <name type="scientific">Alloiococcus otitis ATCC 51267</name>
    <dbReference type="NCBI Taxonomy" id="883081"/>
    <lineage>
        <taxon>Bacteria</taxon>
        <taxon>Bacillati</taxon>
        <taxon>Bacillota</taxon>
        <taxon>Bacilli</taxon>
        <taxon>Lactobacillales</taxon>
        <taxon>Carnobacteriaceae</taxon>
        <taxon>Alloiococcus</taxon>
    </lineage>
</organism>
<dbReference type="NCBIfam" id="TIGR00545">
    <property type="entry name" value="lipoyltrans"/>
    <property type="match status" value="1"/>
</dbReference>
<dbReference type="GO" id="GO:0005524">
    <property type="term" value="F:ATP binding"/>
    <property type="evidence" value="ECO:0007669"/>
    <property type="project" value="UniProtKB-KW"/>
</dbReference>
<dbReference type="Gene3D" id="3.30.930.10">
    <property type="entry name" value="Bira Bifunctional Protein, Domain 2"/>
    <property type="match status" value="1"/>
</dbReference>
<dbReference type="HOGENOM" id="CLU_022986_0_2_9"/>
<dbReference type="InterPro" id="IPR019491">
    <property type="entry name" value="Lipoate_protein_ligase_C"/>
</dbReference>
<dbReference type="eggNOG" id="COG0095">
    <property type="taxonomic scope" value="Bacteria"/>
</dbReference>
<dbReference type="SUPFAM" id="SSF55681">
    <property type="entry name" value="Class II aaRS and biotin synthetases"/>
    <property type="match status" value="1"/>
</dbReference>
<evidence type="ECO:0000256" key="3">
    <source>
        <dbReference type="ARBA" id="ARBA00012367"/>
    </source>
</evidence>
<accession>K9EAU6</accession>
<gene>
    <name evidence="9" type="ORF">HMPREF9698_00077</name>
</gene>
<comment type="caution">
    <text evidence="9">The sequence shown here is derived from an EMBL/GenBank/DDBJ whole genome shotgun (WGS) entry which is preliminary data.</text>
</comment>
<dbReference type="EMBL" id="AGXA01000002">
    <property type="protein sequence ID" value="EKU94349.1"/>
    <property type="molecule type" value="Genomic_DNA"/>
</dbReference>
<comment type="pathway">
    <text evidence="2">Protein modification; protein lipoylation via exogenous pathway; protein N(6)-(lipoyl)lysine from lipoate: step 1/2.</text>
</comment>
<dbReference type="PATRIC" id="fig|883081.3.peg.78"/>
<dbReference type="OrthoDB" id="9788148at2"/>
<feature type="domain" description="BPL/LPL catalytic" evidence="8">
    <location>
        <begin position="26"/>
        <end position="212"/>
    </location>
</feature>
<comment type="catalytic activity">
    <reaction evidence="7">
        <text>L-lysyl-[lipoyl-carrier protein] + (R)-lipoate + ATP = N(6)-[(R)-lipoyl]-L-lysyl-[lipoyl-carrier protein] + AMP + diphosphate + H(+)</text>
        <dbReference type="Rhea" id="RHEA:49288"/>
        <dbReference type="Rhea" id="RHEA-COMP:10500"/>
        <dbReference type="Rhea" id="RHEA-COMP:10502"/>
        <dbReference type="ChEBI" id="CHEBI:15378"/>
        <dbReference type="ChEBI" id="CHEBI:29969"/>
        <dbReference type="ChEBI" id="CHEBI:30616"/>
        <dbReference type="ChEBI" id="CHEBI:33019"/>
        <dbReference type="ChEBI" id="CHEBI:83088"/>
        <dbReference type="ChEBI" id="CHEBI:83099"/>
        <dbReference type="ChEBI" id="CHEBI:456215"/>
        <dbReference type="EC" id="6.3.1.20"/>
    </reaction>
</comment>
<dbReference type="AlphaFoldDB" id="K9EAU6"/>
<evidence type="ECO:0000256" key="5">
    <source>
        <dbReference type="ARBA" id="ARBA00022741"/>
    </source>
</evidence>
<dbReference type="GO" id="GO:0017118">
    <property type="term" value="F:lipoyltransferase activity"/>
    <property type="evidence" value="ECO:0007669"/>
    <property type="project" value="TreeGrafter"/>
</dbReference>
<dbReference type="PANTHER" id="PTHR12561:SF3">
    <property type="entry name" value="LIPOYLTRANSFERASE 1, MITOCHONDRIAL"/>
    <property type="match status" value="1"/>
</dbReference>
<proteinExistence type="predicted"/>
<dbReference type="Pfam" id="PF21948">
    <property type="entry name" value="LplA-B_cat"/>
    <property type="match status" value="1"/>
</dbReference>
<dbReference type="PROSITE" id="PS51733">
    <property type="entry name" value="BPL_LPL_CATALYTIC"/>
    <property type="match status" value="1"/>
</dbReference>
<keyword evidence="9" id="KW-0808">Transferase</keyword>
<dbReference type="InterPro" id="IPR045864">
    <property type="entry name" value="aa-tRNA-synth_II/BPL/LPL"/>
</dbReference>
<dbReference type="RefSeq" id="WP_003776190.1">
    <property type="nucleotide sequence ID" value="NZ_JH992957.1"/>
</dbReference>
<keyword evidence="5" id="KW-0547">Nucleotide-binding</keyword>